<evidence type="ECO:0000313" key="5">
    <source>
        <dbReference type="Proteomes" id="UP000593567"/>
    </source>
</evidence>
<reference evidence="4" key="1">
    <citation type="submission" date="2020-06" db="EMBL/GenBank/DDBJ databases">
        <title>Draft genome of Bugula neritina, a colonial animal packing powerful symbionts and potential medicines.</title>
        <authorList>
            <person name="Rayko M."/>
        </authorList>
    </citation>
    <scope>NUCLEOTIDE SEQUENCE [LARGE SCALE GENOMIC DNA]</scope>
    <source>
        <strain evidence="4">Kwan_BN1</strain>
    </source>
</reference>
<name>A0A7J7IZN9_BUGNE</name>
<dbReference type="GO" id="GO:0005096">
    <property type="term" value="F:GTPase activator activity"/>
    <property type="evidence" value="ECO:0007669"/>
    <property type="project" value="InterPro"/>
</dbReference>
<keyword evidence="5" id="KW-1185">Reference proteome</keyword>
<evidence type="ECO:0000256" key="2">
    <source>
        <dbReference type="SAM" id="SignalP"/>
    </source>
</evidence>
<comment type="caution">
    <text evidence="4">The sequence shown here is derived from an EMBL/GenBank/DDBJ whole genome shotgun (WGS) entry which is preliminary data.</text>
</comment>
<dbReference type="InterPro" id="IPR039930">
    <property type="entry name" value="RALGAPB"/>
</dbReference>
<protein>
    <submittedName>
        <fullName evidence="4">RALGAPB</fullName>
    </submittedName>
</protein>
<feature type="compositionally biased region" description="Low complexity" evidence="1">
    <location>
        <begin position="182"/>
        <end position="200"/>
    </location>
</feature>
<dbReference type="Pfam" id="PF20412">
    <property type="entry name" value="RALGAPB_N"/>
    <property type="match status" value="1"/>
</dbReference>
<proteinExistence type="predicted"/>
<dbReference type="Proteomes" id="UP000593567">
    <property type="component" value="Unassembled WGS sequence"/>
</dbReference>
<keyword evidence="2" id="KW-0732">Signal</keyword>
<sequence length="777" mass="85800">MVSVLFEMWLLSCSTSFPVPSLWRTFRDMCANWRHHEAVITQWCRVNYALIGPLLVKLYGPDHPSIVISLADKAVVSSLTKDCVSKLNDDCLVQCWFRFLHVLSNPVDLCRVDVISETPKFLHHALASEKVIEPTQHECLQQLPAIFYKAMKGIANLMDGFLGVRQPQRNKDFSSSNNPLRSSKASTSSSAPVSTAHTPPLSRHLKSTSVVASNSNKLTSPSKQHGASSVIPSIIASMQASNQTTGGSLEYASRPLPSPDRSSINSILNVLGMWLFEAAMCHTVNKRKRPGSISQRAGSIASPSSNTNLSDQLNFDSGRAEACGAIARLMCTKKAGEIIQPIYIARSYMTLYDALSAPFNGSVMTLTLFHMADMFRVDLPGVNILLPKILPALECVLATGANQLYVHDRLPEVELRKACIHILLSILSLPFHYNNVEIKDLYSGEKLYTYMSLKSRLAQLILNALTFEKDSSNSNMLLGALALIVQDMATHEVREQEKLSSVTSCTSQEQYTLSTPDSLSYASSDNLAEPDIPPPPMPPPDVILRRPTSRITDDCSSLQTKLIYCSAAGVLLTATKQICSALISDWWTDYSLAIGALELLASFARVKLLIVNIAMCKETVSQLCKFIGFLCSRPPQNQTRNLHSMILAALHCLSQWLLEHTLLQDKECLYTVLEVVELGISGKRSRQPNSQEVLMKGAKEHLPMSLKVKDAAEALLMCITDQVDSFPSPCGPESLYSTLSEKDLSEDFSNFKYFSLNNLTILAVLEQNKKSLQSKKC</sequence>
<gene>
    <name evidence="4" type="ORF">EB796_022336</name>
</gene>
<dbReference type="PANTHER" id="PTHR21344:SF1">
    <property type="entry name" value="RAL GTPASE-ACTIVATING PROTEIN SUBUNIT BETA"/>
    <property type="match status" value="1"/>
</dbReference>
<accession>A0A7J7IZN9</accession>
<feature type="chain" id="PRO_5029874046" evidence="2">
    <location>
        <begin position="17"/>
        <end position="777"/>
    </location>
</feature>
<evidence type="ECO:0000256" key="1">
    <source>
        <dbReference type="SAM" id="MobiDB-lite"/>
    </source>
</evidence>
<feature type="compositionally biased region" description="Polar residues" evidence="1">
    <location>
        <begin position="207"/>
        <end position="226"/>
    </location>
</feature>
<dbReference type="EMBL" id="VXIV02003235">
    <property type="protein sequence ID" value="KAF6019369.1"/>
    <property type="molecule type" value="Genomic_DNA"/>
</dbReference>
<dbReference type="AlphaFoldDB" id="A0A7J7IZN9"/>
<feature type="compositionally biased region" description="Polar residues" evidence="1">
    <location>
        <begin position="515"/>
        <end position="526"/>
    </location>
</feature>
<feature type="compositionally biased region" description="Pro residues" evidence="1">
    <location>
        <begin position="531"/>
        <end position="541"/>
    </location>
</feature>
<feature type="region of interest" description="Disordered" evidence="1">
    <location>
        <begin position="168"/>
        <end position="226"/>
    </location>
</feature>
<feature type="domain" description="Ral GTPase-activating protein subunit alpha/beta N-terminal" evidence="3">
    <location>
        <begin position="2"/>
        <end position="61"/>
    </location>
</feature>
<dbReference type="PANTHER" id="PTHR21344">
    <property type="entry name" value="RAL GTPASE-ACTIVATING PROTEIN SUBUNIT BETA"/>
    <property type="match status" value="1"/>
</dbReference>
<feature type="signal peptide" evidence="2">
    <location>
        <begin position="1"/>
        <end position="16"/>
    </location>
</feature>
<organism evidence="4 5">
    <name type="scientific">Bugula neritina</name>
    <name type="common">Brown bryozoan</name>
    <name type="synonym">Sertularia neritina</name>
    <dbReference type="NCBI Taxonomy" id="10212"/>
    <lineage>
        <taxon>Eukaryota</taxon>
        <taxon>Metazoa</taxon>
        <taxon>Spiralia</taxon>
        <taxon>Lophotrochozoa</taxon>
        <taxon>Bryozoa</taxon>
        <taxon>Gymnolaemata</taxon>
        <taxon>Cheilostomatida</taxon>
        <taxon>Flustrina</taxon>
        <taxon>Buguloidea</taxon>
        <taxon>Bugulidae</taxon>
        <taxon>Bugula</taxon>
    </lineage>
</organism>
<dbReference type="InterPro" id="IPR046859">
    <property type="entry name" value="RGPA/RALGAPB_N"/>
</dbReference>
<dbReference type="OrthoDB" id="10009983at2759"/>
<evidence type="ECO:0000313" key="4">
    <source>
        <dbReference type="EMBL" id="KAF6019369.1"/>
    </source>
</evidence>
<feature type="region of interest" description="Disordered" evidence="1">
    <location>
        <begin position="515"/>
        <end position="541"/>
    </location>
</feature>
<evidence type="ECO:0000259" key="3">
    <source>
        <dbReference type="Pfam" id="PF20412"/>
    </source>
</evidence>